<evidence type="ECO:0000259" key="1">
    <source>
        <dbReference type="Pfam" id="PF08241"/>
    </source>
</evidence>
<protein>
    <submittedName>
        <fullName evidence="2">Methyltransferase domain-containing protein</fullName>
    </submittedName>
</protein>
<keyword evidence="3" id="KW-1185">Reference proteome</keyword>
<dbReference type="AlphaFoldDB" id="A0A212QM24"/>
<evidence type="ECO:0000313" key="2">
    <source>
        <dbReference type="EMBL" id="SNB60443.1"/>
    </source>
</evidence>
<dbReference type="GO" id="GO:0008757">
    <property type="term" value="F:S-adenosylmethionine-dependent methyltransferase activity"/>
    <property type="evidence" value="ECO:0007669"/>
    <property type="project" value="InterPro"/>
</dbReference>
<dbReference type="Proteomes" id="UP000198418">
    <property type="component" value="Unassembled WGS sequence"/>
</dbReference>
<dbReference type="Pfam" id="PF08241">
    <property type="entry name" value="Methyltransf_11"/>
    <property type="match status" value="1"/>
</dbReference>
<organism evidence="2 3">
    <name type="scientific">Rhodoblastus acidophilus</name>
    <name type="common">Rhodopseudomonas acidophila</name>
    <dbReference type="NCBI Taxonomy" id="1074"/>
    <lineage>
        <taxon>Bacteria</taxon>
        <taxon>Pseudomonadati</taxon>
        <taxon>Pseudomonadota</taxon>
        <taxon>Alphaproteobacteria</taxon>
        <taxon>Hyphomicrobiales</taxon>
        <taxon>Rhodoblastaceae</taxon>
        <taxon>Rhodoblastus</taxon>
    </lineage>
</organism>
<dbReference type="InterPro" id="IPR029063">
    <property type="entry name" value="SAM-dependent_MTases_sf"/>
</dbReference>
<proteinExistence type="predicted"/>
<keyword evidence="2" id="KW-0808">Transferase</keyword>
<name>A0A212QM24_RHOAC</name>
<dbReference type="Gene3D" id="3.40.50.150">
    <property type="entry name" value="Vaccinia Virus protein VP39"/>
    <property type="match status" value="1"/>
</dbReference>
<accession>A0A212QM24</accession>
<dbReference type="GO" id="GO:0032259">
    <property type="term" value="P:methylation"/>
    <property type="evidence" value="ECO:0007669"/>
    <property type="project" value="UniProtKB-KW"/>
</dbReference>
<evidence type="ECO:0000313" key="3">
    <source>
        <dbReference type="Proteomes" id="UP000198418"/>
    </source>
</evidence>
<sequence length="227" mass="24791">MNDALKKIILNAGSGPRNSGRIPQIFTPQDWSEIRLDIVPANEPDVIGSIVDMRALIRDAAVDVVYSSHAIEHLHAHEVIPAFREFRRVIKPGGFALVTCPSLLAIARFILAEGAEAVAYQSPAGAIRPIDMLFGHSEMIANGAHYMAHNTGFTAQRLGRVAMNAGFSEVRVIEGKYFDIWGLLLTPGASWDWLSHLFAGSMLEPFLTLSQGGSAPPPQGIQQPWQR</sequence>
<dbReference type="EMBL" id="FYDG01000001">
    <property type="protein sequence ID" value="SNB60443.1"/>
    <property type="molecule type" value="Genomic_DNA"/>
</dbReference>
<dbReference type="RefSeq" id="WP_088519240.1">
    <property type="nucleotide sequence ID" value="NZ_FYDG01000001.1"/>
</dbReference>
<dbReference type="SUPFAM" id="SSF53335">
    <property type="entry name" value="S-adenosyl-L-methionine-dependent methyltransferases"/>
    <property type="match status" value="1"/>
</dbReference>
<gene>
    <name evidence="2" type="ORF">SAMN06265338_101812</name>
</gene>
<reference evidence="3" key="1">
    <citation type="submission" date="2017-06" db="EMBL/GenBank/DDBJ databases">
        <authorList>
            <person name="Varghese N."/>
            <person name="Submissions S."/>
        </authorList>
    </citation>
    <scope>NUCLEOTIDE SEQUENCE [LARGE SCALE GENOMIC DNA]</scope>
    <source>
        <strain evidence="3">DSM 137</strain>
    </source>
</reference>
<keyword evidence="2" id="KW-0489">Methyltransferase</keyword>
<dbReference type="OrthoDB" id="9796760at2"/>
<dbReference type="InterPro" id="IPR013216">
    <property type="entry name" value="Methyltransf_11"/>
</dbReference>
<feature type="domain" description="Methyltransferase type 11" evidence="1">
    <location>
        <begin position="57"/>
        <end position="97"/>
    </location>
</feature>